<protein>
    <submittedName>
        <fullName evidence="2">EC1118_1D0_2278p</fullName>
    </submittedName>
</protein>
<accession>C8Z4R0</accession>
<proteinExistence type="predicted"/>
<evidence type="ECO:0000313" key="2">
    <source>
        <dbReference type="EMBL" id="CAY78499.1"/>
    </source>
</evidence>
<evidence type="ECO:0000313" key="3">
    <source>
        <dbReference type="Proteomes" id="UP000000286"/>
    </source>
</evidence>
<organism evidence="2 3">
    <name type="scientific">Saccharomyces cerevisiae (strain Lalvin EC1118 / Prise de mousse)</name>
    <name type="common">Baker's yeast</name>
    <dbReference type="NCBI Taxonomy" id="643680"/>
    <lineage>
        <taxon>Eukaryota</taxon>
        <taxon>Fungi</taxon>
        <taxon>Dikarya</taxon>
        <taxon>Ascomycota</taxon>
        <taxon>Saccharomycotina</taxon>
        <taxon>Saccharomycetes</taxon>
        <taxon>Saccharomycetales</taxon>
        <taxon>Saccharomycetaceae</taxon>
        <taxon>Saccharomyces</taxon>
    </lineage>
</organism>
<feature type="transmembrane region" description="Helical" evidence="1">
    <location>
        <begin position="52"/>
        <end position="72"/>
    </location>
</feature>
<dbReference type="Proteomes" id="UP000000286">
    <property type="component" value="Chromosome IV"/>
</dbReference>
<dbReference type="HOGENOM" id="CLU_2212030_0_0_1"/>
<evidence type="ECO:0000256" key="1">
    <source>
        <dbReference type="SAM" id="Phobius"/>
    </source>
</evidence>
<reference evidence="2 3" key="1">
    <citation type="journal article" date="2009" name="Proc. Natl. Acad. Sci. U.S.A.">
        <title>Eukaryote-to-eukaryote gene transfer events revealed by the genome sequence of the wine yeast Saccharomyces cerevisiae EC1118.</title>
        <authorList>
            <person name="Novo M."/>
            <person name="Bigey F."/>
            <person name="Beyne E."/>
            <person name="Galeote V."/>
            <person name="Gavory F."/>
            <person name="Mallet S."/>
            <person name="Cambot B."/>
            <person name="Legras J.L."/>
            <person name="Wincker P."/>
            <person name="Casaregola S."/>
            <person name="Dequin S."/>
        </authorList>
    </citation>
    <scope>NUCLEOTIDE SEQUENCE [LARGE SCALE GENOMIC DNA]</scope>
    <source>
        <strain evidence="3">Lalvin EC1118 / Prise de mousse</strain>
    </source>
</reference>
<sequence>MKALSVLCFHNPFKRCLGQKSFFVGDSFFSPTPKRLVLGKLRLSNYTAFHDLIIHDLFIYIFILNFFFFPFCNNFNYWKVFHVAQPRIYHHSRLVMILKVSLECAVS</sequence>
<keyword evidence="1" id="KW-0812">Transmembrane</keyword>
<keyword evidence="1" id="KW-1133">Transmembrane helix</keyword>
<dbReference type="OrthoDB" id="10401697at2759"/>
<name>C8Z4R0_YEAS8</name>
<keyword evidence="1" id="KW-0472">Membrane</keyword>
<dbReference type="EMBL" id="FN393063">
    <property type="protein sequence ID" value="CAY78499.1"/>
    <property type="molecule type" value="Genomic_DNA"/>
</dbReference>
<dbReference type="AlphaFoldDB" id="C8Z4R0"/>
<gene>
    <name evidence="2" type="ORF">EC1118_1D0_2278g</name>
</gene>